<evidence type="ECO:0000256" key="15">
    <source>
        <dbReference type="HAMAP-Rule" id="MF_01228"/>
    </source>
</evidence>
<dbReference type="EC" id="6.1.1.10" evidence="15"/>
<dbReference type="HAMAP" id="MF_01228">
    <property type="entry name" value="Met_tRNA_synth_type2"/>
    <property type="match status" value="1"/>
</dbReference>
<feature type="binding site" evidence="15">
    <location>
        <position position="131"/>
    </location>
    <ligand>
        <name>Zn(2+)</name>
        <dbReference type="ChEBI" id="CHEBI:29105"/>
    </ligand>
</feature>
<keyword evidence="6 15" id="KW-0436">Ligase</keyword>
<evidence type="ECO:0000256" key="12">
    <source>
        <dbReference type="ARBA" id="ARBA00022917"/>
    </source>
</evidence>
<evidence type="ECO:0000256" key="10">
    <source>
        <dbReference type="ARBA" id="ARBA00022840"/>
    </source>
</evidence>
<dbReference type="CDD" id="cd00814">
    <property type="entry name" value="MetRS_core"/>
    <property type="match status" value="1"/>
</dbReference>
<dbReference type="PRINTS" id="PR01041">
    <property type="entry name" value="TRNASYNTHMET"/>
</dbReference>
<dbReference type="FunFam" id="1.10.730.10:FF:000026">
    <property type="entry name" value="Methionine--tRNA ligase"/>
    <property type="match status" value="1"/>
</dbReference>
<dbReference type="AlphaFoldDB" id="A0A6N7VS50"/>
<dbReference type="InterPro" id="IPR041872">
    <property type="entry name" value="Anticodon_Met"/>
</dbReference>
<name>A0A6N7VS50_9FIRM</name>
<evidence type="ECO:0000313" key="17">
    <source>
        <dbReference type="EMBL" id="MSS77696.1"/>
    </source>
</evidence>
<feature type="binding site" evidence="15">
    <location>
        <position position="148"/>
    </location>
    <ligand>
        <name>Zn(2+)</name>
        <dbReference type="ChEBI" id="CHEBI:29105"/>
    </ligand>
</feature>
<dbReference type="InterPro" id="IPR002547">
    <property type="entry name" value="tRNA-bd_dom"/>
</dbReference>
<dbReference type="PROSITE" id="PS50886">
    <property type="entry name" value="TRBD"/>
    <property type="match status" value="1"/>
</dbReference>
<evidence type="ECO:0000256" key="5">
    <source>
        <dbReference type="ARBA" id="ARBA00022555"/>
    </source>
</evidence>
<dbReference type="CDD" id="cd02800">
    <property type="entry name" value="tRNA_bind_EcMetRS_like"/>
    <property type="match status" value="1"/>
</dbReference>
<feature type="short sequence motif" description="'KMSKS' region" evidence="15">
    <location>
        <begin position="297"/>
        <end position="301"/>
    </location>
</feature>
<evidence type="ECO:0000256" key="1">
    <source>
        <dbReference type="ARBA" id="ARBA00003314"/>
    </source>
</evidence>
<dbReference type="RefSeq" id="WP_154540086.1">
    <property type="nucleotide sequence ID" value="NZ_VULQ01000004.1"/>
</dbReference>
<keyword evidence="5 15" id="KW-0820">tRNA-binding</keyword>
<dbReference type="InterPro" id="IPR033911">
    <property type="entry name" value="MetRS_core"/>
</dbReference>
<dbReference type="Gene3D" id="1.10.730.10">
    <property type="entry name" value="Isoleucyl-tRNA Synthetase, Domain 1"/>
    <property type="match status" value="1"/>
</dbReference>
<protein>
    <recommendedName>
        <fullName evidence="15">Methionine--tRNA ligase</fullName>
        <ecNumber evidence="15">6.1.1.10</ecNumber>
    </recommendedName>
    <alternativeName>
        <fullName evidence="15">Methionyl-tRNA synthetase</fullName>
        <shortName evidence="15">MetRS</shortName>
    </alternativeName>
</protein>
<evidence type="ECO:0000256" key="4">
    <source>
        <dbReference type="ARBA" id="ARBA00022490"/>
    </source>
</evidence>
<comment type="subunit">
    <text evidence="3 15">Homodimer.</text>
</comment>
<comment type="cofactor">
    <cofactor evidence="15">
        <name>Zn(2+)</name>
        <dbReference type="ChEBI" id="CHEBI:29105"/>
    </cofactor>
    <text evidence="15">Binds 1 zinc ion per subunit.</text>
</comment>
<dbReference type="Gene3D" id="2.170.220.10">
    <property type="match status" value="1"/>
</dbReference>
<dbReference type="InterPro" id="IPR014729">
    <property type="entry name" value="Rossmann-like_a/b/a_fold"/>
</dbReference>
<sequence length="646" mass="74963">MDKQAYYITTPIYYPNSNLHIGNIYTSVIADVLKRYKNLQGYDAFLTTGTDEHGQKIMNAALSHGSQPQQFVDKIAGETKLLLKKLDIDYDSFIRSTDPKHEENVQKIFQYLYDKGDIYKGEYEGYYCESCESYFTESQLDNGNCPDCGRKVDYHKEESYFFRLSKYTDRLRELFKDRPEFLEPKFRQNEMLNNFINKGLEDLSVTRNTFDWGVDVPFDNEHVVYVWIDALSCYLTAIGYGYDQEKFNKYWPASVHLIGKDIVRFHTIIWPALLMALDMPLPKKVFAHGWILFDNDKMSKSKGNIMYPEPLVELYGTDALKYFLLREFNFGSDGNFLSKKFMDRYNSDLVNDLGNLLSRTISMISKYNGGEIKKGKEFDAFDEDLIRLAGLTYDKFTSLMDEFKFNEALEVLWNFVRRSNKYVDQTEPWILGREEKYDRLNTVLYNLAESLRIIAQLVEPIMRNTTSEILKQLGVENFGFESAKEFGLIKEKTKVNKGKNLFNRLDTEEELKKLHDLNNKLVEERLGVKMDEDDKKEKEDKVEIKIDDFDKLDLVVGKILEAKEHPNADKLLVFKIDIGSEKRTIVSGIKKFYKPEYLVGKNVVVIKNLKPVKMRGILSEGMLLAAGDEAVLLTTIKDVKPGTVIS</sequence>
<evidence type="ECO:0000256" key="9">
    <source>
        <dbReference type="ARBA" id="ARBA00022833"/>
    </source>
</evidence>
<keyword evidence="4 15" id="KW-0963">Cytoplasm</keyword>
<evidence type="ECO:0000256" key="8">
    <source>
        <dbReference type="ARBA" id="ARBA00022741"/>
    </source>
</evidence>
<dbReference type="NCBIfam" id="TIGR00398">
    <property type="entry name" value="metG"/>
    <property type="match status" value="1"/>
</dbReference>
<comment type="subcellular location">
    <subcellularLocation>
        <location evidence="2 15">Cytoplasm</location>
    </subcellularLocation>
</comment>
<dbReference type="Pfam" id="PF01406">
    <property type="entry name" value="tRNA-synt_1e"/>
    <property type="match status" value="1"/>
</dbReference>
<evidence type="ECO:0000256" key="6">
    <source>
        <dbReference type="ARBA" id="ARBA00022598"/>
    </source>
</evidence>
<dbReference type="FunFam" id="2.170.220.10:FF:000002">
    <property type="entry name" value="Methionine--tRNA ligase"/>
    <property type="match status" value="1"/>
</dbReference>
<dbReference type="NCBIfam" id="NF008900">
    <property type="entry name" value="PRK12267.1"/>
    <property type="match status" value="1"/>
</dbReference>
<proteinExistence type="inferred from homology"/>
<dbReference type="Pfam" id="PF01588">
    <property type="entry name" value="tRNA_bind"/>
    <property type="match status" value="1"/>
</dbReference>
<comment type="caution">
    <text evidence="17">The sequence shown here is derived from an EMBL/GenBank/DDBJ whole genome shotgun (WGS) entry which is preliminary data.</text>
</comment>
<evidence type="ECO:0000256" key="7">
    <source>
        <dbReference type="ARBA" id="ARBA00022723"/>
    </source>
</evidence>
<reference evidence="17 18" key="1">
    <citation type="submission" date="2019-08" db="EMBL/GenBank/DDBJ databases">
        <title>In-depth cultivation of the pig gut microbiome towards novel bacterial diversity and tailored functional studies.</title>
        <authorList>
            <person name="Wylensek D."/>
            <person name="Hitch T.C.A."/>
            <person name="Clavel T."/>
        </authorList>
    </citation>
    <scope>NUCLEOTIDE SEQUENCE [LARGE SCALE GENOMIC DNA]</scope>
    <source>
        <strain evidence="17 18">WCA-380-WT-2B</strain>
    </source>
</reference>
<keyword evidence="12 15" id="KW-0648">Protein biosynthesis</keyword>
<evidence type="ECO:0000259" key="16">
    <source>
        <dbReference type="PROSITE" id="PS50886"/>
    </source>
</evidence>
<keyword evidence="9 15" id="KW-0862">Zinc</keyword>
<evidence type="ECO:0000313" key="18">
    <source>
        <dbReference type="Proteomes" id="UP000441925"/>
    </source>
</evidence>
<dbReference type="PANTHER" id="PTHR43326">
    <property type="entry name" value="METHIONYL-TRNA SYNTHETASE"/>
    <property type="match status" value="1"/>
</dbReference>
<dbReference type="InterPro" id="IPR012340">
    <property type="entry name" value="NA-bd_OB-fold"/>
</dbReference>
<accession>A0A6N7VS50</accession>
<keyword evidence="8 15" id="KW-0547">Nucleotide-binding</keyword>
<dbReference type="Pfam" id="PF08264">
    <property type="entry name" value="Anticodon_1"/>
    <property type="match status" value="1"/>
</dbReference>
<feature type="binding site" evidence="15">
    <location>
        <position position="128"/>
    </location>
    <ligand>
        <name>Zn(2+)</name>
        <dbReference type="ChEBI" id="CHEBI:29105"/>
    </ligand>
</feature>
<dbReference type="GO" id="GO:0006431">
    <property type="term" value="P:methionyl-tRNA aminoacylation"/>
    <property type="evidence" value="ECO:0007669"/>
    <property type="project" value="UniProtKB-UniRule"/>
</dbReference>
<feature type="binding site" evidence="15">
    <location>
        <position position="145"/>
    </location>
    <ligand>
        <name>Zn(2+)</name>
        <dbReference type="ChEBI" id="CHEBI:29105"/>
    </ligand>
</feature>
<organism evidence="17 18">
    <name type="scientific">Anaerococcus porci</name>
    <dbReference type="NCBI Taxonomy" id="2652269"/>
    <lineage>
        <taxon>Bacteria</taxon>
        <taxon>Bacillati</taxon>
        <taxon>Bacillota</taxon>
        <taxon>Tissierellia</taxon>
        <taxon>Tissierellales</taxon>
        <taxon>Peptoniphilaceae</taxon>
        <taxon>Anaerococcus</taxon>
    </lineage>
</organism>
<dbReference type="InterPro" id="IPR004495">
    <property type="entry name" value="Met-tRNA-synth_bsu_C"/>
</dbReference>
<feature type="short sequence motif" description="'HIGH' region" evidence="15">
    <location>
        <begin position="13"/>
        <end position="23"/>
    </location>
</feature>
<evidence type="ECO:0000256" key="3">
    <source>
        <dbReference type="ARBA" id="ARBA00011738"/>
    </source>
</evidence>
<keyword evidence="11 15" id="KW-0694">RNA-binding</keyword>
<dbReference type="GO" id="GO:0005524">
    <property type="term" value="F:ATP binding"/>
    <property type="evidence" value="ECO:0007669"/>
    <property type="project" value="UniProtKB-UniRule"/>
</dbReference>
<dbReference type="SUPFAM" id="SSF52374">
    <property type="entry name" value="Nucleotidylyl transferase"/>
    <property type="match status" value="1"/>
</dbReference>
<dbReference type="InterPro" id="IPR009080">
    <property type="entry name" value="tRNAsynth_Ia_anticodon-bd"/>
</dbReference>
<dbReference type="CDD" id="cd07957">
    <property type="entry name" value="Anticodon_Ia_Met"/>
    <property type="match status" value="1"/>
</dbReference>
<keyword evidence="7 15" id="KW-0479">Metal-binding</keyword>
<evidence type="ECO:0000256" key="11">
    <source>
        <dbReference type="ARBA" id="ARBA00022884"/>
    </source>
</evidence>
<dbReference type="SUPFAM" id="SSF50249">
    <property type="entry name" value="Nucleic acid-binding proteins"/>
    <property type="match status" value="1"/>
</dbReference>
<comment type="function">
    <text evidence="1 15">Is required not only for elongation of protein synthesis but also for the initiation of all mRNA translation through initiator tRNA(fMet) aminoacylation.</text>
</comment>
<dbReference type="InterPro" id="IPR032678">
    <property type="entry name" value="tRNA-synt_1_cat_dom"/>
</dbReference>
<feature type="domain" description="TRNA-binding" evidence="16">
    <location>
        <begin position="548"/>
        <end position="646"/>
    </location>
</feature>
<dbReference type="Gene3D" id="2.40.50.140">
    <property type="entry name" value="Nucleic acid-binding proteins"/>
    <property type="match status" value="1"/>
</dbReference>
<dbReference type="NCBIfam" id="TIGR00399">
    <property type="entry name" value="metG_C_term"/>
    <property type="match status" value="1"/>
</dbReference>
<dbReference type="InterPro" id="IPR015413">
    <property type="entry name" value="Methionyl/Leucyl_tRNA_Synth"/>
</dbReference>
<dbReference type="EMBL" id="VULQ01000004">
    <property type="protein sequence ID" value="MSS77696.1"/>
    <property type="molecule type" value="Genomic_DNA"/>
</dbReference>
<dbReference type="InterPro" id="IPR023457">
    <property type="entry name" value="Met-tRNA_synth_2"/>
</dbReference>
<comment type="caution">
    <text evidence="15">Lacks conserved residue(s) required for the propagation of feature annotation.</text>
</comment>
<keyword evidence="10 15" id="KW-0067">ATP-binding</keyword>
<dbReference type="Gene3D" id="3.40.50.620">
    <property type="entry name" value="HUPs"/>
    <property type="match status" value="1"/>
</dbReference>
<dbReference type="Proteomes" id="UP000441925">
    <property type="component" value="Unassembled WGS sequence"/>
</dbReference>
<dbReference type="SUPFAM" id="SSF47323">
    <property type="entry name" value="Anticodon-binding domain of a subclass of class I aminoacyl-tRNA synthetases"/>
    <property type="match status" value="1"/>
</dbReference>
<evidence type="ECO:0000256" key="13">
    <source>
        <dbReference type="ARBA" id="ARBA00023146"/>
    </source>
</evidence>
<gene>
    <name evidence="15 17" type="primary">metG</name>
    <name evidence="17" type="ORF">FYJ26_04610</name>
</gene>
<dbReference type="FunFam" id="2.40.50.140:FF:000042">
    <property type="entry name" value="Methionine--tRNA ligase"/>
    <property type="match status" value="1"/>
</dbReference>
<dbReference type="InterPro" id="IPR014758">
    <property type="entry name" value="Met-tRNA_synth"/>
</dbReference>
<dbReference type="GO" id="GO:0046872">
    <property type="term" value="F:metal ion binding"/>
    <property type="evidence" value="ECO:0007669"/>
    <property type="project" value="UniProtKB-KW"/>
</dbReference>
<comment type="catalytic activity">
    <reaction evidence="14 15">
        <text>tRNA(Met) + L-methionine + ATP = L-methionyl-tRNA(Met) + AMP + diphosphate</text>
        <dbReference type="Rhea" id="RHEA:13481"/>
        <dbReference type="Rhea" id="RHEA-COMP:9667"/>
        <dbReference type="Rhea" id="RHEA-COMP:9698"/>
        <dbReference type="ChEBI" id="CHEBI:30616"/>
        <dbReference type="ChEBI" id="CHEBI:33019"/>
        <dbReference type="ChEBI" id="CHEBI:57844"/>
        <dbReference type="ChEBI" id="CHEBI:78442"/>
        <dbReference type="ChEBI" id="CHEBI:78530"/>
        <dbReference type="ChEBI" id="CHEBI:456215"/>
        <dbReference type="EC" id="6.1.1.10"/>
    </reaction>
</comment>
<dbReference type="InterPro" id="IPR013155">
    <property type="entry name" value="M/V/L/I-tRNA-synth_anticd-bd"/>
</dbReference>
<evidence type="ECO:0000256" key="2">
    <source>
        <dbReference type="ARBA" id="ARBA00004496"/>
    </source>
</evidence>
<dbReference type="GO" id="GO:0005737">
    <property type="term" value="C:cytoplasm"/>
    <property type="evidence" value="ECO:0007669"/>
    <property type="project" value="UniProtKB-SubCell"/>
</dbReference>
<keyword evidence="18" id="KW-1185">Reference proteome</keyword>
<dbReference type="PANTHER" id="PTHR43326:SF1">
    <property type="entry name" value="METHIONINE--TRNA LIGASE, MITOCHONDRIAL"/>
    <property type="match status" value="1"/>
</dbReference>
<dbReference type="GO" id="GO:0004825">
    <property type="term" value="F:methionine-tRNA ligase activity"/>
    <property type="evidence" value="ECO:0007669"/>
    <property type="project" value="UniProtKB-UniRule"/>
</dbReference>
<keyword evidence="13 15" id="KW-0030">Aminoacyl-tRNA synthetase</keyword>
<dbReference type="Pfam" id="PF09334">
    <property type="entry name" value="tRNA-synt_1g"/>
    <property type="match status" value="1"/>
</dbReference>
<evidence type="ECO:0000256" key="14">
    <source>
        <dbReference type="ARBA" id="ARBA00047364"/>
    </source>
</evidence>
<dbReference type="GO" id="GO:0000049">
    <property type="term" value="F:tRNA binding"/>
    <property type="evidence" value="ECO:0007669"/>
    <property type="project" value="UniProtKB-UniRule"/>
</dbReference>
<comment type="similarity">
    <text evidence="15">Belongs to the class-I aminoacyl-tRNA synthetase family. MetG type 2A subfamily.</text>
</comment>